<dbReference type="RefSeq" id="WP_193779616.1">
    <property type="nucleotide sequence ID" value="NZ_JADDOJ010000015.1"/>
</dbReference>
<dbReference type="SUPFAM" id="SSF55174">
    <property type="entry name" value="Alpha-L RNA-binding motif"/>
    <property type="match status" value="1"/>
</dbReference>
<dbReference type="Pfam" id="PF01479">
    <property type="entry name" value="S4"/>
    <property type="match status" value="1"/>
</dbReference>
<feature type="domain" description="RNA-binding S4" evidence="6">
    <location>
        <begin position="4"/>
        <end position="67"/>
    </location>
</feature>
<dbReference type="CDD" id="cd00165">
    <property type="entry name" value="S4"/>
    <property type="match status" value="1"/>
</dbReference>
<comment type="caution">
    <text evidence="7">The sequence shown here is derived from an EMBL/GenBank/DDBJ whole genome shotgun (WGS) entry which is preliminary data.</text>
</comment>
<evidence type="ECO:0000256" key="2">
    <source>
        <dbReference type="ARBA" id="ARBA00022884"/>
    </source>
</evidence>
<evidence type="ECO:0000256" key="3">
    <source>
        <dbReference type="ARBA" id="ARBA00023125"/>
    </source>
</evidence>
<dbReference type="PIRSF" id="PIRSF016821">
    <property type="entry name" value="HSP15"/>
    <property type="match status" value="1"/>
</dbReference>
<dbReference type="PROSITE" id="PS50889">
    <property type="entry name" value="S4"/>
    <property type="match status" value="1"/>
</dbReference>
<evidence type="ECO:0000256" key="5">
    <source>
        <dbReference type="SAM" id="MobiDB-lite"/>
    </source>
</evidence>
<sequence>MDRLRIDKWLWAARFYKTRTLAAEEVDRGRVTVNGQPVKPAREVKAGDTVAVRIGPVERSVLVRGLSAQRGPAPVAQQLYEETADSVAARERAAEQRRLAPEPALAITQGRPTKRGRRELDSAAGGWGDRWSATLDDDADR</sequence>
<proteinExistence type="inferred from homology"/>
<keyword evidence="3" id="KW-0238">DNA-binding</keyword>
<dbReference type="SMART" id="SM00363">
    <property type="entry name" value="S4"/>
    <property type="match status" value="1"/>
</dbReference>
<feature type="region of interest" description="Disordered" evidence="5">
    <location>
        <begin position="95"/>
        <end position="141"/>
    </location>
</feature>
<dbReference type="Proteomes" id="UP000715965">
    <property type="component" value="Unassembled WGS sequence"/>
</dbReference>
<dbReference type="EMBL" id="JADDOJ010000015">
    <property type="protein sequence ID" value="MBE7940070.1"/>
    <property type="molecule type" value="Genomic_DNA"/>
</dbReference>
<comment type="similarity">
    <text evidence="1">Belongs to the HSP15 family.</text>
</comment>
<evidence type="ECO:0000313" key="8">
    <source>
        <dbReference type="Proteomes" id="UP000715965"/>
    </source>
</evidence>
<protein>
    <submittedName>
        <fullName evidence="7">RNA-binding S4 domain-containing protein</fullName>
    </submittedName>
</protein>
<gene>
    <name evidence="7" type="ORF">IM725_05730</name>
</gene>
<evidence type="ECO:0000256" key="4">
    <source>
        <dbReference type="PROSITE-ProRule" id="PRU00182"/>
    </source>
</evidence>
<keyword evidence="8" id="KW-1185">Reference proteome</keyword>
<reference evidence="7 8" key="1">
    <citation type="submission" date="2020-10" db="EMBL/GenBank/DDBJ databases">
        <title>Draft genome of Ramlibacter aquaticus LMG 30558.</title>
        <authorList>
            <person name="Props R."/>
        </authorList>
    </citation>
    <scope>NUCLEOTIDE SEQUENCE [LARGE SCALE GENOMIC DNA]</scope>
    <source>
        <strain evidence="7 8">LMG 30558</strain>
    </source>
</reference>
<name>A0ABR9SCP7_9BURK</name>
<accession>A0ABR9SCP7</accession>
<dbReference type="InterPro" id="IPR036986">
    <property type="entry name" value="S4_RNA-bd_sf"/>
</dbReference>
<evidence type="ECO:0000256" key="1">
    <source>
        <dbReference type="ARBA" id="ARBA00008396"/>
    </source>
</evidence>
<dbReference type="InterPro" id="IPR025708">
    <property type="entry name" value="HSP15"/>
</dbReference>
<dbReference type="InterPro" id="IPR002942">
    <property type="entry name" value="S4_RNA-bd"/>
</dbReference>
<keyword evidence="2 4" id="KW-0694">RNA-binding</keyword>
<organism evidence="7 8">
    <name type="scientific">Ramlibacter aquaticus</name>
    <dbReference type="NCBI Taxonomy" id="2780094"/>
    <lineage>
        <taxon>Bacteria</taxon>
        <taxon>Pseudomonadati</taxon>
        <taxon>Pseudomonadota</taxon>
        <taxon>Betaproteobacteria</taxon>
        <taxon>Burkholderiales</taxon>
        <taxon>Comamonadaceae</taxon>
        <taxon>Ramlibacter</taxon>
    </lineage>
</organism>
<dbReference type="Gene3D" id="3.10.290.10">
    <property type="entry name" value="RNA-binding S4 domain"/>
    <property type="match status" value="1"/>
</dbReference>
<evidence type="ECO:0000313" key="7">
    <source>
        <dbReference type="EMBL" id="MBE7940070.1"/>
    </source>
</evidence>
<evidence type="ECO:0000259" key="6">
    <source>
        <dbReference type="SMART" id="SM00363"/>
    </source>
</evidence>